<dbReference type="RefSeq" id="WP_214154562.1">
    <property type="nucleotide sequence ID" value="NZ_JAHBAY010000002.1"/>
</dbReference>
<feature type="domain" description="Ketoreductase" evidence="3">
    <location>
        <begin position="2"/>
        <end position="179"/>
    </location>
</feature>
<dbReference type="PRINTS" id="PR00081">
    <property type="entry name" value="GDHRDH"/>
</dbReference>
<accession>A0ABS5TB07</accession>
<evidence type="ECO:0000256" key="2">
    <source>
        <dbReference type="RuleBase" id="RU000363"/>
    </source>
</evidence>
<protein>
    <submittedName>
        <fullName evidence="4">SDR family oxidoreductase</fullName>
    </submittedName>
</protein>
<dbReference type="Pfam" id="PF00106">
    <property type="entry name" value="adh_short"/>
    <property type="match status" value="1"/>
</dbReference>
<keyword evidence="5" id="KW-1185">Reference proteome</keyword>
<evidence type="ECO:0000259" key="3">
    <source>
        <dbReference type="SMART" id="SM00822"/>
    </source>
</evidence>
<sequence>MVNVLVTGTGSGFGRLITTTLIGAGHQVAATVRDPAGRDAERATALREEGALVIGMDVTDDVSVRTGVDAAIAGFGTLDAVVNNAGLGALGLAETYSPRDWQNIFDVNVFGVQRVTRAVAPHFRRRRKGLFLLISSMTAKLPIPFQGPYGASKAAAESLAESYRLELAPSGIESAIIEPNGFPTEFLGKTLLADPDEWRSAYGELADLPLAALQAYRQRFAQVPEHSPQLVADATLRLLELPHGTRPFRTTVDRLGLATALERVNAVNESVREELWKQMGVADLLIVR</sequence>
<evidence type="ECO:0000313" key="4">
    <source>
        <dbReference type="EMBL" id="MBT0768260.1"/>
    </source>
</evidence>
<proteinExistence type="inferred from homology"/>
<dbReference type="PANTHER" id="PTHR43976">
    <property type="entry name" value="SHORT CHAIN DEHYDROGENASE"/>
    <property type="match status" value="1"/>
</dbReference>
<dbReference type="InterPro" id="IPR020904">
    <property type="entry name" value="Sc_DH/Rdtase_CS"/>
</dbReference>
<comment type="caution">
    <text evidence="4">The sequence shown here is derived from an EMBL/GenBank/DDBJ whole genome shotgun (WGS) entry which is preliminary data.</text>
</comment>
<dbReference type="Proteomes" id="UP001197247">
    <property type="component" value="Unassembled WGS sequence"/>
</dbReference>
<gene>
    <name evidence="4" type="ORF">KIH74_04960</name>
</gene>
<dbReference type="PANTHER" id="PTHR43976:SF9">
    <property type="entry name" value="OXIDOREDUCTASE"/>
    <property type="match status" value="1"/>
</dbReference>
<dbReference type="PROSITE" id="PS00061">
    <property type="entry name" value="ADH_SHORT"/>
    <property type="match status" value="1"/>
</dbReference>
<dbReference type="Gene3D" id="3.40.50.720">
    <property type="entry name" value="NAD(P)-binding Rossmann-like Domain"/>
    <property type="match status" value="1"/>
</dbReference>
<evidence type="ECO:0000313" key="5">
    <source>
        <dbReference type="Proteomes" id="UP001197247"/>
    </source>
</evidence>
<dbReference type="PRINTS" id="PR00080">
    <property type="entry name" value="SDRFAMILY"/>
</dbReference>
<dbReference type="EMBL" id="JAHBAY010000002">
    <property type="protein sequence ID" value="MBT0768260.1"/>
    <property type="molecule type" value="Genomic_DNA"/>
</dbReference>
<dbReference type="SUPFAM" id="SSF51735">
    <property type="entry name" value="NAD(P)-binding Rossmann-fold domains"/>
    <property type="match status" value="1"/>
</dbReference>
<dbReference type="SMART" id="SM00822">
    <property type="entry name" value="PKS_KR"/>
    <property type="match status" value="1"/>
</dbReference>
<organism evidence="4 5">
    <name type="scientific">Kineosporia corallincola</name>
    <dbReference type="NCBI Taxonomy" id="2835133"/>
    <lineage>
        <taxon>Bacteria</taxon>
        <taxon>Bacillati</taxon>
        <taxon>Actinomycetota</taxon>
        <taxon>Actinomycetes</taxon>
        <taxon>Kineosporiales</taxon>
        <taxon>Kineosporiaceae</taxon>
        <taxon>Kineosporia</taxon>
    </lineage>
</organism>
<reference evidence="4 5" key="1">
    <citation type="submission" date="2021-05" db="EMBL/GenBank/DDBJ databases">
        <title>Kineosporia and Streptomyces sp. nov. two new marine actinobacteria isolated from Coral.</title>
        <authorList>
            <person name="Buangrab K."/>
            <person name="Sutthacheep M."/>
            <person name="Yeemin T."/>
            <person name="Harunari E."/>
            <person name="Igarashi Y."/>
            <person name="Kanchanasin P."/>
            <person name="Tanasupawat S."/>
            <person name="Phongsopitanun W."/>
        </authorList>
    </citation>
    <scope>NUCLEOTIDE SEQUENCE [LARGE SCALE GENOMIC DNA]</scope>
    <source>
        <strain evidence="4 5">J2-2</strain>
    </source>
</reference>
<dbReference type="CDD" id="cd05374">
    <property type="entry name" value="17beta-HSD-like_SDR_c"/>
    <property type="match status" value="1"/>
</dbReference>
<comment type="similarity">
    <text evidence="1 2">Belongs to the short-chain dehydrogenases/reductases (SDR) family.</text>
</comment>
<name>A0ABS5TB07_9ACTN</name>
<dbReference type="InterPro" id="IPR057326">
    <property type="entry name" value="KR_dom"/>
</dbReference>
<dbReference type="InterPro" id="IPR002347">
    <property type="entry name" value="SDR_fam"/>
</dbReference>
<dbReference type="InterPro" id="IPR051911">
    <property type="entry name" value="SDR_oxidoreductase"/>
</dbReference>
<dbReference type="InterPro" id="IPR036291">
    <property type="entry name" value="NAD(P)-bd_dom_sf"/>
</dbReference>
<evidence type="ECO:0000256" key="1">
    <source>
        <dbReference type="ARBA" id="ARBA00006484"/>
    </source>
</evidence>